<name>A0A1R3JDW0_COCAP</name>
<sequence length="771" mass="86902">MKEAEAKTEEHELFEYAMEDQWEEVVKKYKENPKIHMAKITESEDTALHLAVSGGKLEFVLDLVEILGENASNVLKAKNKKGNTPLHIAAELGNAAMCYCMASKDYKLVAETNEKNETPFYLAAQFGHEDAFLCLYFCYKQENRSDICSRDASGNTILHAAIDGEHFDLAFQIICKYPELVDTVNVNGLSPLHILAMKTNAFRSGSHLGLIDTILYRCVMVDEVKDKKYASKDYLERFEEIGNRRPCYPQNYQTCMRFFRMFTGVVCFGMPSVVKICCIGRNRFLSFIKYNKNKGDEENPRGTDKISDQGGSPNPKAKEKRKNELSTEQYIEGCLAANYATVIQFLKFVMKLVLVVLGLGFQRIKKITIKKQRHTWAAQVMNKLIDNTSMYKFSGGQTGPTTAEFIPFNPTLMTSSRQHTSIETLIKQAGECQNETDSCKKEGNAAIFEKFLEEYNITGTVHSKSTSKQALKMKFERKVAEESIKPNTPILIAASNGITEMVKKILEKFPVAIQDVDPDNKNVMLLAVENRQTHTFQFLIERQILHDSVFRKSDNHGNNALHLAATYGQHRPWLIPGAALQMQWELKWYEEGQTPKQIFTATHKSLVKDGSEWLTKTSESCSLIATVAFATAANIPGGVNDNTGEPVLRNDPAFGVFAISSLIALCFSLTALVFFLAILTSRFEEKDFAKKLPRKLILGLTSLFTSIAAILVSFCAGHFFELRQDLRFAAFPIYTVTCLPISFFALAQLPLYLDLLWAICTRVPRRGYTEA</sequence>
<accession>A0A1R3JDW0</accession>
<dbReference type="AlphaFoldDB" id="A0A1R3JDW0"/>
<comment type="caution">
    <text evidence="4">The sequence shown here is derived from an EMBL/GenBank/DDBJ whole genome shotgun (WGS) entry which is preliminary data.</text>
</comment>
<dbReference type="Proteomes" id="UP000188268">
    <property type="component" value="Unassembled WGS sequence"/>
</dbReference>
<feature type="domain" description="PGG" evidence="3">
    <location>
        <begin position="613"/>
        <end position="720"/>
    </location>
</feature>
<dbReference type="InterPro" id="IPR036770">
    <property type="entry name" value="Ankyrin_rpt-contain_sf"/>
</dbReference>
<feature type="transmembrane region" description="Helical" evidence="2">
    <location>
        <begin position="696"/>
        <end position="719"/>
    </location>
</feature>
<feature type="transmembrane region" description="Helical" evidence="2">
    <location>
        <begin position="653"/>
        <end position="676"/>
    </location>
</feature>
<keyword evidence="2" id="KW-0472">Membrane</keyword>
<dbReference type="STRING" id="210143.A0A1R3JDW0"/>
<dbReference type="SUPFAM" id="SSF48403">
    <property type="entry name" value="Ankyrin repeat"/>
    <property type="match status" value="2"/>
</dbReference>
<evidence type="ECO:0000313" key="5">
    <source>
        <dbReference type="Proteomes" id="UP000188268"/>
    </source>
</evidence>
<dbReference type="InterPro" id="IPR026961">
    <property type="entry name" value="PGG_dom"/>
</dbReference>
<evidence type="ECO:0000313" key="4">
    <source>
        <dbReference type="EMBL" id="OMO93025.1"/>
    </source>
</evidence>
<proteinExistence type="predicted"/>
<keyword evidence="5" id="KW-1185">Reference proteome</keyword>
<dbReference type="Gene3D" id="1.25.40.20">
    <property type="entry name" value="Ankyrin repeat-containing domain"/>
    <property type="match status" value="2"/>
</dbReference>
<reference evidence="4 5" key="1">
    <citation type="submission" date="2013-09" db="EMBL/GenBank/DDBJ databases">
        <title>Corchorus capsularis genome sequencing.</title>
        <authorList>
            <person name="Alam M."/>
            <person name="Haque M.S."/>
            <person name="Islam M.S."/>
            <person name="Emdad E.M."/>
            <person name="Islam M.M."/>
            <person name="Ahmed B."/>
            <person name="Halim A."/>
            <person name="Hossen Q.M.M."/>
            <person name="Hossain M.Z."/>
            <person name="Ahmed R."/>
            <person name="Khan M.M."/>
            <person name="Islam R."/>
            <person name="Rashid M.M."/>
            <person name="Khan S.A."/>
            <person name="Rahman M.S."/>
            <person name="Alam M."/>
        </authorList>
    </citation>
    <scope>NUCLEOTIDE SEQUENCE [LARGE SCALE GENOMIC DNA]</scope>
    <source>
        <strain evidence="5">cv. CVL-1</strain>
        <tissue evidence="4">Whole seedling</tissue>
    </source>
</reference>
<dbReference type="OrthoDB" id="1868897at2759"/>
<dbReference type="SMART" id="SM00248">
    <property type="entry name" value="ANK"/>
    <property type="match status" value="7"/>
</dbReference>
<dbReference type="Pfam" id="PF13962">
    <property type="entry name" value="PGG"/>
    <property type="match status" value="1"/>
</dbReference>
<keyword evidence="2" id="KW-0812">Transmembrane</keyword>
<dbReference type="InterPro" id="IPR002110">
    <property type="entry name" value="Ankyrin_rpt"/>
</dbReference>
<dbReference type="EMBL" id="AWWV01008122">
    <property type="protein sequence ID" value="OMO93025.1"/>
    <property type="molecule type" value="Genomic_DNA"/>
</dbReference>
<dbReference type="PANTHER" id="PTHR24177:SF469">
    <property type="entry name" value="REPEAT-CONTAINING PROTEIN, PUTATIVE ISOFORM 1-RELATED"/>
    <property type="match status" value="1"/>
</dbReference>
<protein>
    <recommendedName>
        <fullName evidence="3">PGG domain-containing protein</fullName>
    </recommendedName>
</protein>
<feature type="compositionally biased region" description="Basic and acidic residues" evidence="1">
    <location>
        <begin position="295"/>
        <end position="307"/>
    </location>
</feature>
<dbReference type="Pfam" id="PF12796">
    <property type="entry name" value="Ank_2"/>
    <property type="match status" value="2"/>
</dbReference>
<feature type="transmembrane region" description="Helical" evidence="2">
    <location>
        <begin position="731"/>
        <end position="757"/>
    </location>
</feature>
<feature type="region of interest" description="Disordered" evidence="1">
    <location>
        <begin position="295"/>
        <end position="322"/>
    </location>
</feature>
<dbReference type="GO" id="GO:0016020">
    <property type="term" value="C:membrane"/>
    <property type="evidence" value="ECO:0007669"/>
    <property type="project" value="TreeGrafter"/>
</dbReference>
<evidence type="ECO:0000259" key="3">
    <source>
        <dbReference type="Pfam" id="PF13962"/>
    </source>
</evidence>
<keyword evidence="2" id="KW-1133">Transmembrane helix</keyword>
<gene>
    <name evidence="4" type="ORF">CCACVL1_06671</name>
</gene>
<dbReference type="OMA" id="NISQDMC"/>
<evidence type="ECO:0000256" key="1">
    <source>
        <dbReference type="SAM" id="MobiDB-lite"/>
    </source>
</evidence>
<dbReference type="PANTHER" id="PTHR24177">
    <property type="entry name" value="CASKIN"/>
    <property type="match status" value="1"/>
</dbReference>
<dbReference type="Gramene" id="OMO93025">
    <property type="protein sequence ID" value="OMO93025"/>
    <property type="gene ID" value="CCACVL1_06671"/>
</dbReference>
<evidence type="ECO:0000256" key="2">
    <source>
        <dbReference type="SAM" id="Phobius"/>
    </source>
</evidence>
<organism evidence="4 5">
    <name type="scientific">Corchorus capsularis</name>
    <name type="common">Jute</name>
    <dbReference type="NCBI Taxonomy" id="210143"/>
    <lineage>
        <taxon>Eukaryota</taxon>
        <taxon>Viridiplantae</taxon>
        <taxon>Streptophyta</taxon>
        <taxon>Embryophyta</taxon>
        <taxon>Tracheophyta</taxon>
        <taxon>Spermatophyta</taxon>
        <taxon>Magnoliopsida</taxon>
        <taxon>eudicotyledons</taxon>
        <taxon>Gunneridae</taxon>
        <taxon>Pentapetalae</taxon>
        <taxon>rosids</taxon>
        <taxon>malvids</taxon>
        <taxon>Malvales</taxon>
        <taxon>Malvaceae</taxon>
        <taxon>Grewioideae</taxon>
        <taxon>Apeibeae</taxon>
        <taxon>Corchorus</taxon>
    </lineage>
</organism>